<feature type="transmembrane region" description="Helical" evidence="6">
    <location>
        <begin position="106"/>
        <end position="131"/>
    </location>
</feature>
<dbReference type="PANTHER" id="PTHR23128">
    <property type="entry name" value="SERPENTINE RECEPTOR, CLASS E (EPSILON)-RELATED"/>
    <property type="match status" value="1"/>
</dbReference>
<evidence type="ECO:0000256" key="1">
    <source>
        <dbReference type="ARBA" id="ARBA00004141"/>
    </source>
</evidence>
<feature type="transmembrane region" description="Helical" evidence="6">
    <location>
        <begin position="151"/>
        <end position="174"/>
    </location>
</feature>
<keyword evidence="4 6" id="KW-1133">Transmembrane helix</keyword>
<dbReference type="Pfam" id="PF03125">
    <property type="entry name" value="Sre"/>
    <property type="match status" value="1"/>
</dbReference>
<sequence length="181" mass="20416">MASLCLERTFATYYVADYDVKDRYWIAGLSVGLALSGSFIASLLLLFEWLTFFHGILLALVATSGIFVYLRYIYQTNRRIRKAMKKLDATGYSLSKRYQIAENIEALRLIFVFGSTCLVFNGFIALCFLAAESFCESGSVWSYAFYELADFMIAVYGMTILAFPLGFSSIRFALAKELGEV</sequence>
<comment type="similarity">
    <text evidence="2">Belongs to the nematode receptor-like protein sre family.</text>
</comment>
<proteinExistence type="inferred from homology"/>
<dbReference type="InterPro" id="IPR004151">
    <property type="entry name" value="7TM_GPCR_serpentine_rcpt_Sre"/>
</dbReference>
<name>A0AA36DIV2_9BILA</name>
<feature type="transmembrane region" description="Helical" evidence="6">
    <location>
        <begin position="24"/>
        <end position="46"/>
    </location>
</feature>
<reference evidence="7" key="1">
    <citation type="submission" date="2023-06" db="EMBL/GenBank/DDBJ databases">
        <authorList>
            <person name="Delattre M."/>
        </authorList>
    </citation>
    <scope>NUCLEOTIDE SEQUENCE</scope>
    <source>
        <strain evidence="7">AF72</strain>
    </source>
</reference>
<evidence type="ECO:0000256" key="4">
    <source>
        <dbReference type="ARBA" id="ARBA00022989"/>
    </source>
</evidence>
<feature type="transmembrane region" description="Helical" evidence="6">
    <location>
        <begin position="52"/>
        <end position="74"/>
    </location>
</feature>
<dbReference type="GO" id="GO:0016020">
    <property type="term" value="C:membrane"/>
    <property type="evidence" value="ECO:0007669"/>
    <property type="project" value="UniProtKB-SubCell"/>
</dbReference>
<keyword evidence="8" id="KW-1185">Reference proteome</keyword>
<comment type="subcellular location">
    <subcellularLocation>
        <location evidence="1">Membrane</location>
        <topology evidence="1">Multi-pass membrane protein</topology>
    </subcellularLocation>
</comment>
<keyword evidence="5 6" id="KW-0472">Membrane</keyword>
<feature type="non-terminal residue" evidence="7">
    <location>
        <position position="181"/>
    </location>
</feature>
<keyword evidence="3 6" id="KW-0812">Transmembrane</keyword>
<dbReference type="GO" id="GO:0007606">
    <property type="term" value="P:sensory perception of chemical stimulus"/>
    <property type="evidence" value="ECO:0007669"/>
    <property type="project" value="InterPro"/>
</dbReference>
<organism evidence="7 8">
    <name type="scientific">Mesorhabditis spiculigera</name>
    <dbReference type="NCBI Taxonomy" id="96644"/>
    <lineage>
        <taxon>Eukaryota</taxon>
        <taxon>Metazoa</taxon>
        <taxon>Ecdysozoa</taxon>
        <taxon>Nematoda</taxon>
        <taxon>Chromadorea</taxon>
        <taxon>Rhabditida</taxon>
        <taxon>Rhabditina</taxon>
        <taxon>Rhabditomorpha</taxon>
        <taxon>Rhabditoidea</taxon>
        <taxon>Rhabditidae</taxon>
        <taxon>Mesorhabditinae</taxon>
        <taxon>Mesorhabditis</taxon>
    </lineage>
</organism>
<evidence type="ECO:0000256" key="3">
    <source>
        <dbReference type="ARBA" id="ARBA00022692"/>
    </source>
</evidence>
<evidence type="ECO:0000313" key="7">
    <source>
        <dbReference type="EMBL" id="CAJ0586919.1"/>
    </source>
</evidence>
<comment type="caution">
    <text evidence="7">The sequence shown here is derived from an EMBL/GenBank/DDBJ whole genome shotgun (WGS) entry which is preliminary data.</text>
</comment>
<dbReference type="EMBL" id="CATQJA010002709">
    <property type="protein sequence ID" value="CAJ0586919.1"/>
    <property type="molecule type" value="Genomic_DNA"/>
</dbReference>
<dbReference type="Proteomes" id="UP001177023">
    <property type="component" value="Unassembled WGS sequence"/>
</dbReference>
<gene>
    <name evidence="7" type="ORF">MSPICULIGERA_LOCUS24901</name>
</gene>
<evidence type="ECO:0000256" key="5">
    <source>
        <dbReference type="ARBA" id="ARBA00023136"/>
    </source>
</evidence>
<dbReference type="PANTHER" id="PTHR23128:SF132">
    <property type="entry name" value="SERPENTINE RECEPTOR, CLASS E (EPSILON)-RELATED"/>
    <property type="match status" value="1"/>
</dbReference>
<protein>
    <submittedName>
        <fullName evidence="7">Uncharacterized protein</fullName>
    </submittedName>
</protein>
<dbReference type="AlphaFoldDB" id="A0AA36DIV2"/>
<evidence type="ECO:0000256" key="2">
    <source>
        <dbReference type="ARBA" id="ARBA00006803"/>
    </source>
</evidence>
<evidence type="ECO:0000256" key="6">
    <source>
        <dbReference type="SAM" id="Phobius"/>
    </source>
</evidence>
<accession>A0AA36DIV2</accession>
<evidence type="ECO:0000313" key="8">
    <source>
        <dbReference type="Proteomes" id="UP001177023"/>
    </source>
</evidence>